<dbReference type="EMBL" id="JBANMG010000004">
    <property type="protein sequence ID" value="KAK6954101.1"/>
    <property type="molecule type" value="Genomic_DNA"/>
</dbReference>
<dbReference type="SUPFAM" id="SSF51905">
    <property type="entry name" value="FAD/NAD(P)-binding domain"/>
    <property type="match status" value="1"/>
</dbReference>
<keyword evidence="7" id="KW-0503">Monooxygenase</keyword>
<keyword evidence="4" id="KW-0285">Flavoprotein</keyword>
<accession>A0AAX6MPI8</accession>
<reference evidence="9 10" key="1">
    <citation type="journal article" date="2024" name="Front Chem Biol">
        <title>Unveiling the potential of Daldinia eschscholtzii MFLUCC 19-0629 through bioactivity and bioinformatics studies for enhanced sustainable agriculture production.</title>
        <authorList>
            <person name="Brooks S."/>
            <person name="Weaver J.A."/>
            <person name="Klomchit A."/>
            <person name="Alharthi S.A."/>
            <person name="Onlamun T."/>
            <person name="Nurani R."/>
            <person name="Vong T.K."/>
            <person name="Alberti F."/>
            <person name="Greco C."/>
        </authorList>
    </citation>
    <scope>NUCLEOTIDE SEQUENCE [LARGE SCALE GENOMIC DNA]</scope>
    <source>
        <strain evidence="9">MFLUCC 19-0629</strain>
    </source>
</reference>
<dbReference type="Proteomes" id="UP001369815">
    <property type="component" value="Unassembled WGS sequence"/>
</dbReference>
<organism evidence="9 10">
    <name type="scientific">Daldinia eschscholtzii</name>
    <dbReference type="NCBI Taxonomy" id="292717"/>
    <lineage>
        <taxon>Eukaryota</taxon>
        <taxon>Fungi</taxon>
        <taxon>Dikarya</taxon>
        <taxon>Ascomycota</taxon>
        <taxon>Pezizomycotina</taxon>
        <taxon>Sordariomycetes</taxon>
        <taxon>Xylariomycetidae</taxon>
        <taxon>Xylariales</taxon>
        <taxon>Hypoxylaceae</taxon>
        <taxon>Daldinia</taxon>
    </lineage>
</organism>
<gene>
    <name evidence="9" type="ORF">Daesc_004063</name>
</gene>
<dbReference type="PANTHER" id="PTHR13789">
    <property type="entry name" value="MONOOXYGENASE"/>
    <property type="match status" value="1"/>
</dbReference>
<dbReference type="Pfam" id="PF01494">
    <property type="entry name" value="FAD_binding_3"/>
    <property type="match status" value="1"/>
</dbReference>
<feature type="domain" description="FAD-binding" evidence="8">
    <location>
        <begin position="33"/>
        <end position="369"/>
    </location>
</feature>
<dbReference type="InterPro" id="IPR036188">
    <property type="entry name" value="FAD/NAD-bd_sf"/>
</dbReference>
<evidence type="ECO:0000256" key="6">
    <source>
        <dbReference type="ARBA" id="ARBA00023002"/>
    </source>
</evidence>
<evidence type="ECO:0000313" key="10">
    <source>
        <dbReference type="Proteomes" id="UP001369815"/>
    </source>
</evidence>
<dbReference type="InterPro" id="IPR002938">
    <property type="entry name" value="FAD-bd"/>
</dbReference>
<dbReference type="InterPro" id="IPR050493">
    <property type="entry name" value="FAD-dep_Monooxygenase_BioMet"/>
</dbReference>
<dbReference type="PANTHER" id="PTHR13789:SF315">
    <property type="entry name" value="FAD-DEPENDENT MONOOXYGENASE MDPD"/>
    <property type="match status" value="1"/>
</dbReference>
<dbReference type="PRINTS" id="PR00420">
    <property type="entry name" value="RNGMNOXGNASE"/>
</dbReference>
<comment type="caution">
    <text evidence="9">The sequence shown here is derived from an EMBL/GenBank/DDBJ whole genome shotgun (WGS) entry which is preliminary data.</text>
</comment>
<evidence type="ECO:0000256" key="1">
    <source>
        <dbReference type="ARBA" id="ARBA00001974"/>
    </source>
</evidence>
<evidence type="ECO:0000259" key="8">
    <source>
        <dbReference type="Pfam" id="PF01494"/>
    </source>
</evidence>
<evidence type="ECO:0000256" key="7">
    <source>
        <dbReference type="ARBA" id="ARBA00023033"/>
    </source>
</evidence>
<proteinExistence type="inferred from homology"/>
<sequence length="498" mass="54969">MSSTSTSSFTPLAPAKKNVIVDGVLRYPSTGSKALIVGAGVAGMMAALECWRKGIDVELIEKAASNAPFGDGVLIGPSAFTTLHHYPSMLKEYDEISHDVYMTFAGRDGTPIIPPQELEWNREGAAVIGAYPLRVKSLLGRPELAELLLNQCKRLGIPITYGITIEKYEEDIVKKNATATTPDGRRFTADVVIAADGLGTKSHALTLGHPVRAFKTGYVVYRVMYSTDRLKDAPVSRDFVRNLERPVSFAFIANKVHCILAFTKQNVIIAITTEEEDDLATTDTWSTPVSNETVYSLLPEPDTWSPLIKEAILHAPERSIVKWSLCFRNPQPCWTSPAGHVIQVGDSAHSFLPTSANGATQALEDALSLPECLRLGGKENLGKATKVHELLRYQRVSLIQHVGFVNMQDIHIEANKDERKLPPLLMGKWLWAHDPEKYASENFRKAYAHLETGSPFENTNLPLGHKWSDWTVEEELAKQKAGVLTALELKNNGDWSIS</sequence>
<evidence type="ECO:0000313" key="9">
    <source>
        <dbReference type="EMBL" id="KAK6954101.1"/>
    </source>
</evidence>
<dbReference type="Gene3D" id="3.50.50.60">
    <property type="entry name" value="FAD/NAD(P)-binding domain"/>
    <property type="match status" value="1"/>
</dbReference>
<evidence type="ECO:0000256" key="3">
    <source>
        <dbReference type="ARBA" id="ARBA00007992"/>
    </source>
</evidence>
<keyword evidence="6" id="KW-0560">Oxidoreductase</keyword>
<dbReference type="GO" id="GO:0004497">
    <property type="term" value="F:monooxygenase activity"/>
    <property type="evidence" value="ECO:0007669"/>
    <property type="project" value="UniProtKB-KW"/>
</dbReference>
<keyword evidence="10" id="KW-1185">Reference proteome</keyword>
<keyword evidence="5" id="KW-0274">FAD</keyword>
<comment type="cofactor">
    <cofactor evidence="1">
        <name>FAD</name>
        <dbReference type="ChEBI" id="CHEBI:57692"/>
    </cofactor>
</comment>
<comment type="pathway">
    <text evidence="2">Secondary metabolite biosynthesis.</text>
</comment>
<protein>
    <recommendedName>
        <fullName evidence="8">FAD-binding domain-containing protein</fullName>
    </recommendedName>
</protein>
<dbReference type="GO" id="GO:0071949">
    <property type="term" value="F:FAD binding"/>
    <property type="evidence" value="ECO:0007669"/>
    <property type="project" value="InterPro"/>
</dbReference>
<dbReference type="AlphaFoldDB" id="A0AAX6MPI8"/>
<evidence type="ECO:0000256" key="2">
    <source>
        <dbReference type="ARBA" id="ARBA00005179"/>
    </source>
</evidence>
<name>A0AAX6MPI8_9PEZI</name>
<evidence type="ECO:0000256" key="5">
    <source>
        <dbReference type="ARBA" id="ARBA00022827"/>
    </source>
</evidence>
<comment type="similarity">
    <text evidence="3">Belongs to the paxM FAD-dependent monooxygenase family.</text>
</comment>
<evidence type="ECO:0000256" key="4">
    <source>
        <dbReference type="ARBA" id="ARBA00022630"/>
    </source>
</evidence>